<accession>A0ABV4QR81</accession>
<evidence type="ECO:0000313" key="2">
    <source>
        <dbReference type="Proteomes" id="UP001569904"/>
    </source>
</evidence>
<dbReference type="RefSeq" id="WP_371938842.1">
    <property type="nucleotide sequence ID" value="NZ_JAXCEH010000001.1"/>
</dbReference>
<sequence>MKSFSYTELDQLTGEVLPERAVLSTLLVGGGSDNDNTNVNHGGNGNGTTAVVSTCQSNISRPDSGLLQLVGLHAQNDASSLVCTPSTAISGH</sequence>
<comment type="caution">
    <text evidence="1">The sequence shown here is derived from an EMBL/GenBank/DDBJ whole genome shotgun (WGS) entry which is preliminary data.</text>
</comment>
<dbReference type="EMBL" id="JAXCEH010000001">
    <property type="protein sequence ID" value="MFA1552573.1"/>
    <property type="molecule type" value="Genomic_DNA"/>
</dbReference>
<gene>
    <name evidence="1" type="ORF">SM436_02600</name>
</gene>
<evidence type="ECO:0008006" key="3">
    <source>
        <dbReference type="Google" id="ProtNLM"/>
    </source>
</evidence>
<keyword evidence="2" id="KW-1185">Reference proteome</keyword>
<protein>
    <recommendedName>
        <fullName evidence="3">SapB/AmfS family lantipeptide</fullName>
    </recommendedName>
</protein>
<dbReference type="Proteomes" id="UP001569904">
    <property type="component" value="Unassembled WGS sequence"/>
</dbReference>
<reference evidence="1 2" key="1">
    <citation type="submission" date="2023-11" db="EMBL/GenBank/DDBJ databases">
        <title>Actinomadura monticuli sp. nov., isolated from volcanic ash.</title>
        <authorList>
            <person name="Lee S.D."/>
            <person name="Yang H."/>
            <person name="Kim I.S."/>
        </authorList>
    </citation>
    <scope>NUCLEOTIDE SEQUENCE [LARGE SCALE GENOMIC DNA]</scope>
    <source>
        <strain evidence="1 2">DSM 45346</strain>
    </source>
</reference>
<organism evidence="1 2">
    <name type="scientific">Actinomadura chokoriensis</name>
    <dbReference type="NCBI Taxonomy" id="454156"/>
    <lineage>
        <taxon>Bacteria</taxon>
        <taxon>Bacillati</taxon>
        <taxon>Actinomycetota</taxon>
        <taxon>Actinomycetes</taxon>
        <taxon>Streptosporangiales</taxon>
        <taxon>Thermomonosporaceae</taxon>
        <taxon>Actinomadura</taxon>
    </lineage>
</organism>
<name>A0ABV4QR81_9ACTN</name>
<proteinExistence type="predicted"/>
<evidence type="ECO:0000313" key="1">
    <source>
        <dbReference type="EMBL" id="MFA1552573.1"/>
    </source>
</evidence>